<feature type="compositionally biased region" description="Low complexity" evidence="1">
    <location>
        <begin position="235"/>
        <end position="247"/>
    </location>
</feature>
<name>A0A7J6QH22_PEROL</name>
<evidence type="ECO:0000313" key="2">
    <source>
        <dbReference type="EMBL" id="KAF4706850.1"/>
    </source>
</evidence>
<feature type="compositionally biased region" description="Low complexity" evidence="1">
    <location>
        <begin position="272"/>
        <end position="284"/>
    </location>
</feature>
<protein>
    <recommendedName>
        <fullName evidence="4">C2 domain-containing protein</fullName>
    </recommendedName>
</protein>
<feature type="region of interest" description="Disordered" evidence="1">
    <location>
        <begin position="1253"/>
        <end position="1276"/>
    </location>
</feature>
<dbReference type="InterPro" id="IPR012677">
    <property type="entry name" value="Nucleotide-bd_a/b_plait_sf"/>
</dbReference>
<dbReference type="PANTHER" id="PTHR35397:SF1">
    <property type="entry name" value="ARMADILLO-LIKE HELICAL DOMAIN-CONTAINING PROTEIN"/>
    <property type="match status" value="1"/>
</dbReference>
<sequence length="1438" mass="158490">MTTLAIAKAGPYTVAIRPIPRQITRDDLLSDGVLNKYGEVKDLRFGRGRGAAGDVMYVDYFTWKSAELAVKNFNGKMSFGTDRRHMSCHFTPTTEEMIQVIKDDLRQKRKMKLEKANAAAAESQAKRRNVLRQMLGVSKNAEGEEDTQLPMEAAAIGNYITCEKAPDGSSMGSALSRKREAAGGGHRQGTHNNTGDEALPRAPGEPLDATVQDINQIHVSSCDTPAGGNAVQTAGSESSSSEGGWEEANAFSKTSHFDAWEVGSSASNHRPSCSSAMSQSRQSSVAYSDTDALEVDDIGHPLNTPSPYWIPKGHAGAPTTTVAAKDSGRSEKLMEFLVAVSAVRITGLDRTGDYCLRLEWGDGGRHRYQTKVCRHTDQPEWPEVVLRFRWTTSSLQDRNFVLKLIRVDDDDVHAEPRRGSAVSSIMSGVLNDITEQRESPEDERQHPPARKRMTVGSCCIAIEDIATGPVHHDMALVSEGYCSKAARVEMNISVDQMCDMQIYPIACLFEQNSNINFVFSGRTSESVADSQERSRSHTSSELAGGSSVVGLPTSLDSAVFGTHDTADLQRFEWKVSFVINNGERSKESSFPACWSEMCTDPLWDAVDETRLDKVLQQHVSEDRDDLAHAASPEDGKGANMSWITRMISEKLRKTNEIVSSSNGSSGASNTATCTAGNENSADDEITDMVTMAKKLVDDDDDGATGRADHSNGYAVTGRTLTQTLRASLRDLVTSDDIQQAALGLLSRHHLERLGQLSRKGCSIAPVLDESVLPIIQLRTTLENLNRHHIRIVAHCRDRTKTTSGDAIQGGGDTERIFGETWVPFSKIVRASVADRNAPVSSTTSAVTISGMRRSSMHLVDTMAAAVDGTPLDEQLTDRHHFQASVFKGHLQHAGHIVGTVACVFVFQNNPVLSQLAAGVRTERGIQRVSPIILGEVSRLVDFDNLMYFDDENEGSGNRIIADLPSQVRSIASNHKKLLELMFEALQSRSTPTITTTTTTTIPVEGMTRSAARELGRKLGRRSSTSTTTDRQRILKDIQRDLKACRSDAFNSSMPDSGDAAAQESRSFVYPSEDSLVMTQHVYINLANHILEHAEKLPWEVQQSYYAVKLRASPVKHRPKRSFFEVLQLIFRRQEIDFPMLLPETLLTGATVQAPDSRSHGHSSPDWRLLCSAINKARAANLVASDHSGPVAALKDSLKPSGKIQRLEPTDIALLKHLARRCEREYPRLHSALCEDVELGVEMSKIVSGKGLTRRHSVESIEEESTNPALAGKGSVKTRPSMLDRFIAFACRSGTQSATTRSPPGASSLSPKSHLLTRDEARAVLLVHRKMRTCRQVWLLLHKLLDHTLSWMNHKVEPNVDVRKYLTVLMAILYFRLPKFGLELLSAILPPRDQNQHVSAEEWRGTAFDVDAVSLRMNQAWYPVCDLKLVLDWSSFHEL</sequence>
<organism evidence="2 3">
    <name type="scientific">Perkinsus olseni</name>
    <name type="common">Perkinsus atlanticus</name>
    <dbReference type="NCBI Taxonomy" id="32597"/>
    <lineage>
        <taxon>Eukaryota</taxon>
        <taxon>Sar</taxon>
        <taxon>Alveolata</taxon>
        <taxon>Perkinsozoa</taxon>
        <taxon>Perkinsea</taxon>
        <taxon>Perkinsida</taxon>
        <taxon>Perkinsidae</taxon>
        <taxon>Perkinsus</taxon>
    </lineage>
</organism>
<dbReference type="SUPFAM" id="SSF54928">
    <property type="entry name" value="RNA-binding domain, RBD"/>
    <property type="match status" value="1"/>
</dbReference>
<dbReference type="InterPro" id="IPR035979">
    <property type="entry name" value="RBD_domain_sf"/>
</dbReference>
<comment type="caution">
    <text evidence="2">The sequence shown here is derived from an EMBL/GenBank/DDBJ whole genome shotgun (WGS) entry which is preliminary data.</text>
</comment>
<feature type="compositionally biased region" description="Low complexity" evidence="1">
    <location>
        <begin position="659"/>
        <end position="672"/>
    </location>
</feature>
<gene>
    <name evidence="2" type="ORF">FOZ62_008790</name>
</gene>
<evidence type="ECO:0000256" key="1">
    <source>
        <dbReference type="SAM" id="MobiDB-lite"/>
    </source>
</evidence>
<feature type="non-terminal residue" evidence="2">
    <location>
        <position position="1438"/>
    </location>
</feature>
<dbReference type="PANTHER" id="PTHR35397">
    <property type="entry name" value="C2 DOMAIN-CONTAINING PROTEIN-RELATED"/>
    <property type="match status" value="1"/>
</dbReference>
<feature type="region of interest" description="Disordered" evidence="1">
    <location>
        <begin position="263"/>
        <end position="288"/>
    </location>
</feature>
<evidence type="ECO:0008006" key="4">
    <source>
        <dbReference type="Google" id="ProtNLM"/>
    </source>
</evidence>
<reference evidence="2 3" key="1">
    <citation type="submission" date="2020-04" db="EMBL/GenBank/DDBJ databases">
        <title>Perkinsus olseni comparative genomics.</title>
        <authorList>
            <person name="Bogema D.R."/>
        </authorList>
    </citation>
    <scope>NUCLEOTIDE SEQUENCE [LARGE SCALE GENOMIC DNA]</scope>
    <source>
        <strain evidence="2">ATCC PRA-205</strain>
    </source>
</reference>
<dbReference type="EMBL" id="JABANM010030095">
    <property type="protein sequence ID" value="KAF4706850.1"/>
    <property type="molecule type" value="Genomic_DNA"/>
</dbReference>
<feature type="region of interest" description="Disordered" evidence="1">
    <location>
        <begin position="220"/>
        <end position="248"/>
    </location>
</feature>
<proteinExistence type="predicted"/>
<dbReference type="Gene3D" id="3.30.70.330">
    <property type="match status" value="1"/>
</dbReference>
<feature type="region of interest" description="Disordered" evidence="1">
    <location>
        <begin position="166"/>
        <end position="207"/>
    </location>
</feature>
<accession>A0A7J6QH22</accession>
<evidence type="ECO:0000313" key="3">
    <source>
        <dbReference type="Proteomes" id="UP000574390"/>
    </source>
</evidence>
<dbReference type="GO" id="GO:0003676">
    <property type="term" value="F:nucleic acid binding"/>
    <property type="evidence" value="ECO:0007669"/>
    <property type="project" value="InterPro"/>
</dbReference>
<dbReference type="CDD" id="cd00590">
    <property type="entry name" value="RRM_SF"/>
    <property type="match status" value="1"/>
</dbReference>
<feature type="region of interest" description="Disordered" evidence="1">
    <location>
        <begin position="658"/>
        <end position="680"/>
    </location>
</feature>
<feature type="region of interest" description="Disordered" evidence="1">
    <location>
        <begin position="1010"/>
        <end position="1031"/>
    </location>
</feature>
<dbReference type="Proteomes" id="UP000574390">
    <property type="component" value="Unassembled WGS sequence"/>
</dbReference>